<dbReference type="Proteomes" id="UP000622317">
    <property type="component" value="Unassembled WGS sequence"/>
</dbReference>
<dbReference type="RefSeq" id="WP_191615093.1">
    <property type="nucleotide sequence ID" value="NZ_JACYFG010000002.1"/>
</dbReference>
<dbReference type="Gene3D" id="3.20.20.70">
    <property type="entry name" value="Aldolase class I"/>
    <property type="match status" value="1"/>
</dbReference>
<dbReference type="Pfam" id="PF17801">
    <property type="entry name" value="Melibiase_C"/>
    <property type="match status" value="1"/>
</dbReference>
<reference evidence="7" key="1">
    <citation type="submission" date="2020-09" db="EMBL/GenBank/DDBJ databases">
        <title>Pelagicoccus enzymogenes sp. nov. with an EPS production, isolated from marine sediment.</title>
        <authorList>
            <person name="Feng X."/>
        </authorList>
    </citation>
    <scope>NUCLEOTIDE SEQUENCE</scope>
    <source>
        <strain evidence="7">NFK12</strain>
    </source>
</reference>
<dbReference type="Gene3D" id="2.60.40.1180">
    <property type="entry name" value="Golgi alpha-mannosidase II"/>
    <property type="match status" value="1"/>
</dbReference>
<dbReference type="InterPro" id="IPR041233">
    <property type="entry name" value="Melibiase_C"/>
</dbReference>
<keyword evidence="4 5" id="KW-0326">Glycosidase</keyword>
<comment type="similarity">
    <text evidence="1 5">Belongs to the glycosyl hydrolase 27 family.</text>
</comment>
<evidence type="ECO:0000256" key="3">
    <source>
        <dbReference type="ARBA" id="ARBA00022801"/>
    </source>
</evidence>
<dbReference type="PANTHER" id="PTHR11452:SF42">
    <property type="entry name" value="ALPHA-GALACTOSIDASE"/>
    <property type="match status" value="1"/>
</dbReference>
<dbReference type="PRINTS" id="PR00740">
    <property type="entry name" value="GLHYDRLASE27"/>
</dbReference>
<dbReference type="EC" id="3.2.1.22" evidence="5"/>
<dbReference type="GO" id="GO:0004557">
    <property type="term" value="F:alpha-galactosidase activity"/>
    <property type="evidence" value="ECO:0007669"/>
    <property type="project" value="UniProtKB-EC"/>
</dbReference>
<dbReference type="Pfam" id="PF16499">
    <property type="entry name" value="Melibiase_2"/>
    <property type="match status" value="1"/>
</dbReference>
<dbReference type="InterPro" id="IPR017853">
    <property type="entry name" value="GH"/>
</dbReference>
<keyword evidence="5" id="KW-1015">Disulfide bond</keyword>
<evidence type="ECO:0000256" key="2">
    <source>
        <dbReference type="ARBA" id="ARBA00022729"/>
    </source>
</evidence>
<evidence type="ECO:0000256" key="1">
    <source>
        <dbReference type="ARBA" id="ARBA00009743"/>
    </source>
</evidence>
<feature type="domain" description="Alpha galactosidase C-terminal" evidence="6">
    <location>
        <begin position="365"/>
        <end position="435"/>
    </location>
</feature>
<sequence length="438" mass="48957">MKNTETYPHHAWAQTPPLGWNSFICYGSSVTERQFKENVDAFADKLASTGWEYCVLDFCWSHPDPGPVANPNQEAGYTPHLASDEFGRLLPAVERFPSAANGAGLKPLADYTHSKGLKFGLHIMRGIPRQAVEAKTPVKGTNATAADIAQVGSKCTWLNHMYGVDMEQEAAQAYYDSLFELYAEWGVDYIKADDILTDYPGPYHAAEIEAIHKAIAKCGRPMVLSLSPGPAPVNQAQHLGAHANMWRMSADFWDRWRKLYEMFYLCNAWTDLGGPGYWPDADMLPMGRIALCGPEGEPRDSLFTTEEQRTMMTLWSIFRSPLMLGGDVPTLDETTLSLLTNEEVLAANKYGENPYQLYRHQTLVAWISDDSKSSDKFLALFNLADKTDTVPVTLEQIGLGPKVALRDLWKKEDLGATEQTIRKELSAHDCAFYRVSAR</sequence>
<comment type="caution">
    <text evidence="7">The sequence shown here is derived from an EMBL/GenBank/DDBJ whole genome shotgun (WGS) entry which is preliminary data.</text>
</comment>
<proteinExistence type="inferred from homology"/>
<evidence type="ECO:0000256" key="4">
    <source>
        <dbReference type="ARBA" id="ARBA00023295"/>
    </source>
</evidence>
<protein>
    <recommendedName>
        <fullName evidence="5">Alpha-galactosidase</fullName>
        <ecNumber evidence="5">3.2.1.22</ecNumber>
    </recommendedName>
    <alternativeName>
        <fullName evidence="5">Melibiase</fullName>
    </alternativeName>
</protein>
<dbReference type="InterPro" id="IPR013780">
    <property type="entry name" value="Glyco_hydro_b"/>
</dbReference>
<dbReference type="EMBL" id="JACYFG010000002">
    <property type="protein sequence ID" value="MBD5777963.1"/>
    <property type="molecule type" value="Genomic_DNA"/>
</dbReference>
<keyword evidence="2" id="KW-0732">Signal</keyword>
<evidence type="ECO:0000259" key="6">
    <source>
        <dbReference type="Pfam" id="PF17801"/>
    </source>
</evidence>
<evidence type="ECO:0000313" key="7">
    <source>
        <dbReference type="EMBL" id="MBD5777963.1"/>
    </source>
</evidence>
<dbReference type="InterPro" id="IPR013785">
    <property type="entry name" value="Aldolase_TIM"/>
</dbReference>
<dbReference type="AlphaFoldDB" id="A0A927F6N5"/>
<keyword evidence="3 5" id="KW-0378">Hydrolase</keyword>
<dbReference type="PANTHER" id="PTHR11452">
    <property type="entry name" value="ALPHA-GALACTOSIDASE/ALPHA-N-ACETYLGALACTOSAMINIDASE"/>
    <property type="match status" value="1"/>
</dbReference>
<evidence type="ECO:0000256" key="5">
    <source>
        <dbReference type="RuleBase" id="RU361168"/>
    </source>
</evidence>
<gene>
    <name evidence="7" type="ORF">IEN85_00455</name>
</gene>
<keyword evidence="8" id="KW-1185">Reference proteome</keyword>
<dbReference type="SUPFAM" id="SSF51011">
    <property type="entry name" value="Glycosyl hydrolase domain"/>
    <property type="match status" value="1"/>
</dbReference>
<dbReference type="SUPFAM" id="SSF51445">
    <property type="entry name" value="(Trans)glycosidases"/>
    <property type="match status" value="1"/>
</dbReference>
<evidence type="ECO:0000313" key="8">
    <source>
        <dbReference type="Proteomes" id="UP000622317"/>
    </source>
</evidence>
<organism evidence="7 8">
    <name type="scientific">Pelagicoccus enzymogenes</name>
    <dbReference type="NCBI Taxonomy" id="2773457"/>
    <lineage>
        <taxon>Bacteria</taxon>
        <taxon>Pseudomonadati</taxon>
        <taxon>Verrucomicrobiota</taxon>
        <taxon>Opitutia</taxon>
        <taxon>Puniceicoccales</taxon>
        <taxon>Pelagicoccaceae</taxon>
        <taxon>Pelagicoccus</taxon>
    </lineage>
</organism>
<dbReference type="GO" id="GO:0005975">
    <property type="term" value="P:carbohydrate metabolic process"/>
    <property type="evidence" value="ECO:0007669"/>
    <property type="project" value="InterPro"/>
</dbReference>
<dbReference type="CDD" id="cd14792">
    <property type="entry name" value="GH27"/>
    <property type="match status" value="1"/>
</dbReference>
<comment type="catalytic activity">
    <reaction evidence="5">
        <text>Hydrolysis of terminal, non-reducing alpha-D-galactose residues in alpha-D-galactosides, including galactose oligosaccharides, galactomannans and galactolipids.</text>
        <dbReference type="EC" id="3.2.1.22"/>
    </reaction>
</comment>
<accession>A0A927F6N5</accession>
<name>A0A927F6N5_9BACT</name>
<dbReference type="InterPro" id="IPR002241">
    <property type="entry name" value="Glyco_hydro_27"/>
</dbReference>